<dbReference type="EMBL" id="JBHSFN010000011">
    <property type="protein sequence ID" value="MFC4588221.1"/>
    <property type="molecule type" value="Genomic_DNA"/>
</dbReference>
<dbReference type="GO" id="GO:0016853">
    <property type="term" value="F:isomerase activity"/>
    <property type="evidence" value="ECO:0007669"/>
    <property type="project" value="UniProtKB-KW"/>
</dbReference>
<name>A0ABV9EF84_9ACTN</name>
<keyword evidence="3" id="KW-1185">Reference proteome</keyword>
<dbReference type="NCBIfam" id="TIGR03083">
    <property type="entry name" value="maleylpyruvate isomerase family mycothiol-dependent enzyme"/>
    <property type="match status" value="1"/>
</dbReference>
<gene>
    <name evidence="2" type="ORF">ACFO8L_19185</name>
</gene>
<dbReference type="InterPro" id="IPR034660">
    <property type="entry name" value="DinB/YfiT-like"/>
</dbReference>
<protein>
    <submittedName>
        <fullName evidence="2">Maleylpyruvate isomerase family mycothiol-dependent enzyme</fullName>
    </submittedName>
</protein>
<dbReference type="RefSeq" id="WP_262844477.1">
    <property type="nucleotide sequence ID" value="NZ_JANZYP010000029.1"/>
</dbReference>
<evidence type="ECO:0000259" key="1">
    <source>
        <dbReference type="Pfam" id="PF11716"/>
    </source>
</evidence>
<dbReference type="InterPro" id="IPR017517">
    <property type="entry name" value="Maleyloyr_isom"/>
</dbReference>
<dbReference type="Gene3D" id="1.20.120.450">
    <property type="entry name" value="dinb family like domain"/>
    <property type="match status" value="1"/>
</dbReference>
<keyword evidence="2" id="KW-0413">Isomerase</keyword>
<sequence>MTSSPDVPETGTPMKRPQGRELVHGLEATYKGAATLLDGLTADQWREPTRCEGWQVRDVAGHITGLVADVIAGTFGTRTADEQAASLRDRTPGEMADLMRAPAGVLIQTLSTLDEPSWQLPSANPGLTIEQGALGIWHDLYIHVDDIRSALGLPSERGAGLVASVANTADRLRRDGYGPARILVDGLDGGSGTEELLFGDDGAASTPVRLDALGFLLVATGRTDPAALGLTEEVNIYRG</sequence>
<feature type="domain" description="Mycothiol-dependent maleylpyruvate isomerase metal-binding" evidence="1">
    <location>
        <begin position="33"/>
        <end position="148"/>
    </location>
</feature>
<dbReference type="SUPFAM" id="SSF109854">
    <property type="entry name" value="DinB/YfiT-like putative metalloenzymes"/>
    <property type="match status" value="1"/>
</dbReference>
<reference evidence="3" key="1">
    <citation type="journal article" date="2019" name="Int. J. Syst. Evol. Microbiol.">
        <title>The Global Catalogue of Microorganisms (GCM) 10K type strain sequencing project: providing services to taxonomists for standard genome sequencing and annotation.</title>
        <authorList>
            <consortium name="The Broad Institute Genomics Platform"/>
            <consortium name="The Broad Institute Genome Sequencing Center for Infectious Disease"/>
            <person name="Wu L."/>
            <person name="Ma J."/>
        </authorList>
    </citation>
    <scope>NUCLEOTIDE SEQUENCE [LARGE SCALE GENOMIC DNA]</scope>
    <source>
        <strain evidence="3">CCUG 49560</strain>
    </source>
</reference>
<organism evidence="2 3">
    <name type="scientific">Sphaerisporangium corydalis</name>
    <dbReference type="NCBI Taxonomy" id="1441875"/>
    <lineage>
        <taxon>Bacteria</taxon>
        <taxon>Bacillati</taxon>
        <taxon>Actinomycetota</taxon>
        <taxon>Actinomycetes</taxon>
        <taxon>Streptosporangiales</taxon>
        <taxon>Streptosporangiaceae</taxon>
        <taxon>Sphaerisporangium</taxon>
    </lineage>
</organism>
<evidence type="ECO:0000313" key="2">
    <source>
        <dbReference type="EMBL" id="MFC4588221.1"/>
    </source>
</evidence>
<proteinExistence type="predicted"/>
<evidence type="ECO:0000313" key="3">
    <source>
        <dbReference type="Proteomes" id="UP001595891"/>
    </source>
</evidence>
<accession>A0ABV9EF84</accession>
<comment type="caution">
    <text evidence="2">The sequence shown here is derived from an EMBL/GenBank/DDBJ whole genome shotgun (WGS) entry which is preliminary data.</text>
</comment>
<dbReference type="Proteomes" id="UP001595891">
    <property type="component" value="Unassembled WGS sequence"/>
</dbReference>
<dbReference type="Pfam" id="PF11716">
    <property type="entry name" value="MDMPI_N"/>
    <property type="match status" value="1"/>
</dbReference>
<dbReference type="InterPro" id="IPR024344">
    <property type="entry name" value="MDMPI_metal-binding"/>
</dbReference>